<dbReference type="PANTHER" id="PTHR43591:SF24">
    <property type="entry name" value="2-METHOXY-6-POLYPRENYL-1,4-BENZOQUINOL METHYLASE, MITOCHONDRIAL"/>
    <property type="match status" value="1"/>
</dbReference>
<name>A0A5S9M2H7_BACIA</name>
<dbReference type="Pfam" id="PF08241">
    <property type="entry name" value="Methyltransf_11"/>
    <property type="match status" value="1"/>
</dbReference>
<dbReference type="EMBL" id="AP021906">
    <property type="protein sequence ID" value="BBP86975.1"/>
    <property type="molecule type" value="Genomic_DNA"/>
</dbReference>
<dbReference type="InterPro" id="IPR013216">
    <property type="entry name" value="Methyltransf_11"/>
</dbReference>
<dbReference type="PANTHER" id="PTHR43591">
    <property type="entry name" value="METHYLTRANSFERASE"/>
    <property type="match status" value="1"/>
</dbReference>
<organism evidence="2 3">
    <name type="scientific">Bacillus safensis</name>
    <dbReference type="NCBI Taxonomy" id="561879"/>
    <lineage>
        <taxon>Bacteria</taxon>
        <taxon>Bacillati</taxon>
        <taxon>Bacillota</taxon>
        <taxon>Bacilli</taxon>
        <taxon>Bacillales</taxon>
        <taxon>Bacillaceae</taxon>
        <taxon>Bacillus</taxon>
    </lineage>
</organism>
<protein>
    <recommendedName>
        <fullName evidence="1">Methyltransferase type 11 domain-containing protein</fullName>
    </recommendedName>
</protein>
<dbReference type="CDD" id="cd02440">
    <property type="entry name" value="AdoMet_MTases"/>
    <property type="match status" value="1"/>
</dbReference>
<dbReference type="Proteomes" id="UP000464658">
    <property type="component" value="Chromosome"/>
</dbReference>
<dbReference type="Gene3D" id="3.40.50.150">
    <property type="entry name" value="Vaccinia Virus protein VP39"/>
    <property type="match status" value="1"/>
</dbReference>
<proteinExistence type="predicted"/>
<dbReference type="GO" id="GO:0008757">
    <property type="term" value="F:S-adenosylmethionine-dependent methyltransferase activity"/>
    <property type="evidence" value="ECO:0007669"/>
    <property type="project" value="InterPro"/>
</dbReference>
<evidence type="ECO:0000313" key="3">
    <source>
        <dbReference type="Proteomes" id="UP000464658"/>
    </source>
</evidence>
<feature type="domain" description="Methyltransferase type 11" evidence="1">
    <location>
        <begin position="1"/>
        <end position="67"/>
    </location>
</feature>
<reference evidence="2 3" key="1">
    <citation type="submission" date="2019-12" db="EMBL/GenBank/DDBJ databases">
        <title>Full genome sequence of a Bacillus safensis strain isolated from commercially available natto in Indonesia.</title>
        <authorList>
            <person name="Yoshida M."/>
            <person name="Uomi M."/>
            <person name="Waturangi D."/>
            <person name="Ekaputri J.J."/>
            <person name="Setiamarga D.H.E."/>
        </authorList>
    </citation>
    <scope>NUCLEOTIDE SEQUENCE [LARGE SCALE GENOMIC DNA]</scope>
    <source>
        <strain evidence="2 3">IDN1</strain>
    </source>
</reference>
<dbReference type="InterPro" id="IPR029063">
    <property type="entry name" value="SAM-dependent_MTases_sf"/>
</dbReference>
<gene>
    <name evidence="2" type="ORF">BsIDN1_05930</name>
</gene>
<dbReference type="SUPFAM" id="SSF53335">
    <property type="entry name" value="S-adenosyl-L-methionine-dependent methyltransferases"/>
    <property type="match status" value="1"/>
</dbReference>
<evidence type="ECO:0000259" key="1">
    <source>
        <dbReference type="Pfam" id="PF08241"/>
    </source>
</evidence>
<dbReference type="AlphaFoldDB" id="A0A5S9M2H7"/>
<accession>A0A5S9M2H7</accession>
<sequence>MIEIAAALAEERRLNHITFEQAAAEALPFSDESFDLVTCRFAAHHFPNLQAAMSEISRVLKKSGQFLLVDHYAPENPAQDSFINHLNRLRDPSHVRESSLSEWKELFDDNQLTQKEIRYWDLHIDYKDWIIRGRTPENIQKEIVSHLQAADPDTKQLFQLQFDAQHQPISFCLKAAMIQGIKN</sequence>
<evidence type="ECO:0000313" key="2">
    <source>
        <dbReference type="EMBL" id="BBP86975.1"/>
    </source>
</evidence>